<name>A0A0G1YUW9_9BACT</name>
<sequence>MQNWFEGLILAFSMAANHQAFQPEQSTLFKNQDYPRKHELYVMAKIDQNQHYGVQYRYAITPQVQLRLGMPDVQIGEMMTGVRVSGSIFATELDFRFDYKGLKSGSGMLGVRF</sequence>
<dbReference type="EMBL" id="LCQD01000048">
    <property type="protein sequence ID" value="KKW10134.1"/>
    <property type="molecule type" value="Genomic_DNA"/>
</dbReference>
<dbReference type="Proteomes" id="UP000034588">
    <property type="component" value="Unassembled WGS sequence"/>
</dbReference>
<gene>
    <name evidence="1" type="ORF">UY48_C0048G0003</name>
</gene>
<evidence type="ECO:0000313" key="1">
    <source>
        <dbReference type="EMBL" id="KKW10134.1"/>
    </source>
</evidence>
<organism evidence="1 2">
    <name type="scientific">Candidatus Gottesmanbacteria bacterium GW2011_GWB1_49_7</name>
    <dbReference type="NCBI Taxonomy" id="1618448"/>
    <lineage>
        <taxon>Bacteria</taxon>
        <taxon>Candidatus Gottesmaniibacteriota</taxon>
    </lineage>
</organism>
<proteinExistence type="predicted"/>
<reference evidence="1 2" key="1">
    <citation type="journal article" date="2015" name="Nature">
        <title>rRNA introns, odd ribosomes, and small enigmatic genomes across a large radiation of phyla.</title>
        <authorList>
            <person name="Brown C.T."/>
            <person name="Hug L.A."/>
            <person name="Thomas B.C."/>
            <person name="Sharon I."/>
            <person name="Castelle C.J."/>
            <person name="Singh A."/>
            <person name="Wilkins M.J."/>
            <person name="Williams K.H."/>
            <person name="Banfield J.F."/>
        </authorList>
    </citation>
    <scope>NUCLEOTIDE SEQUENCE [LARGE SCALE GENOMIC DNA]</scope>
</reference>
<dbReference type="AlphaFoldDB" id="A0A0G1YUW9"/>
<evidence type="ECO:0000313" key="2">
    <source>
        <dbReference type="Proteomes" id="UP000034588"/>
    </source>
</evidence>
<protein>
    <submittedName>
        <fullName evidence="1">Uncharacterized protein</fullName>
    </submittedName>
</protein>
<comment type="caution">
    <text evidence="1">The sequence shown here is derived from an EMBL/GenBank/DDBJ whole genome shotgun (WGS) entry which is preliminary data.</text>
</comment>
<accession>A0A0G1YUW9</accession>